<evidence type="ECO:0000313" key="2">
    <source>
        <dbReference type="Proteomes" id="UP000257109"/>
    </source>
</evidence>
<organism evidence="1 2">
    <name type="scientific">Mucuna pruriens</name>
    <name type="common">Velvet bean</name>
    <name type="synonym">Dolichos pruriens</name>
    <dbReference type="NCBI Taxonomy" id="157652"/>
    <lineage>
        <taxon>Eukaryota</taxon>
        <taxon>Viridiplantae</taxon>
        <taxon>Streptophyta</taxon>
        <taxon>Embryophyta</taxon>
        <taxon>Tracheophyta</taxon>
        <taxon>Spermatophyta</taxon>
        <taxon>Magnoliopsida</taxon>
        <taxon>eudicotyledons</taxon>
        <taxon>Gunneridae</taxon>
        <taxon>Pentapetalae</taxon>
        <taxon>rosids</taxon>
        <taxon>fabids</taxon>
        <taxon>Fabales</taxon>
        <taxon>Fabaceae</taxon>
        <taxon>Papilionoideae</taxon>
        <taxon>50 kb inversion clade</taxon>
        <taxon>NPAAA clade</taxon>
        <taxon>indigoferoid/millettioid clade</taxon>
        <taxon>Phaseoleae</taxon>
        <taxon>Mucuna</taxon>
    </lineage>
</organism>
<dbReference type="Proteomes" id="UP000257109">
    <property type="component" value="Unassembled WGS sequence"/>
</dbReference>
<gene>
    <name evidence="1" type="ORF">CR513_02909</name>
</gene>
<protein>
    <recommendedName>
        <fullName evidence="3">Reverse transcriptase RNase H-like domain-containing protein</fullName>
    </recommendedName>
</protein>
<dbReference type="AlphaFoldDB" id="A0A371IBD0"/>
<name>A0A371IBD0_MUCPR</name>
<comment type="caution">
    <text evidence="1">The sequence shown here is derived from an EMBL/GenBank/DDBJ whole genome shotgun (WGS) entry which is preliminary data.</text>
</comment>
<sequence length="130" mass="15306">MSPYQIVFDKACHLLIKIAHSAYWAIKKCNMAYDQVDREWKLLRLIVGKLHSRWDGPFVVTNIFSYDIVEVRDEANNYTFKVNWHQLKPYREGLNLSSNQGDVEIVELIELVILEEPPEEIPKPLHAQFH</sequence>
<dbReference type="OrthoDB" id="1723222at2759"/>
<reference evidence="1" key="1">
    <citation type="submission" date="2018-05" db="EMBL/GenBank/DDBJ databases">
        <title>Draft genome of Mucuna pruriens seed.</title>
        <authorList>
            <person name="Nnadi N.E."/>
            <person name="Vos R."/>
            <person name="Hasami M.H."/>
            <person name="Devisetty U.K."/>
            <person name="Aguiy J.C."/>
        </authorList>
    </citation>
    <scope>NUCLEOTIDE SEQUENCE [LARGE SCALE GENOMIC DNA]</scope>
    <source>
        <strain evidence="1">JCA_2017</strain>
    </source>
</reference>
<accession>A0A371IBD0</accession>
<evidence type="ECO:0008006" key="3">
    <source>
        <dbReference type="Google" id="ProtNLM"/>
    </source>
</evidence>
<dbReference type="EMBL" id="QJKJ01000492">
    <property type="protein sequence ID" value="RDY12319.1"/>
    <property type="molecule type" value="Genomic_DNA"/>
</dbReference>
<feature type="non-terminal residue" evidence="1">
    <location>
        <position position="1"/>
    </location>
</feature>
<keyword evidence="2" id="KW-1185">Reference proteome</keyword>
<evidence type="ECO:0000313" key="1">
    <source>
        <dbReference type="EMBL" id="RDY12319.1"/>
    </source>
</evidence>
<proteinExistence type="predicted"/>